<dbReference type="InterPro" id="IPR029016">
    <property type="entry name" value="GAF-like_dom_sf"/>
</dbReference>
<evidence type="ECO:0000256" key="2">
    <source>
        <dbReference type="ARBA" id="ARBA00023163"/>
    </source>
</evidence>
<dbReference type="RefSeq" id="WP_189150508.1">
    <property type="nucleotide sequence ID" value="NZ_BAABER010000019.1"/>
</dbReference>
<gene>
    <name evidence="4" type="ORF">GCM10012282_59570</name>
</gene>
<dbReference type="Pfam" id="PF03861">
    <property type="entry name" value="ANTAR"/>
    <property type="match status" value="1"/>
</dbReference>
<reference evidence="4" key="2">
    <citation type="submission" date="2020-09" db="EMBL/GenBank/DDBJ databases">
        <authorList>
            <person name="Sun Q."/>
            <person name="Zhou Y."/>
        </authorList>
    </citation>
    <scope>NUCLEOTIDE SEQUENCE</scope>
    <source>
        <strain evidence="4">CGMCC 4.7272</strain>
    </source>
</reference>
<evidence type="ECO:0000313" key="4">
    <source>
        <dbReference type="EMBL" id="GGJ54465.1"/>
    </source>
</evidence>
<dbReference type="GO" id="GO:0003723">
    <property type="term" value="F:RNA binding"/>
    <property type="evidence" value="ECO:0007669"/>
    <property type="project" value="InterPro"/>
</dbReference>
<dbReference type="EMBL" id="BMMU01000024">
    <property type="protein sequence ID" value="GGJ54465.1"/>
    <property type="molecule type" value="Genomic_DNA"/>
</dbReference>
<dbReference type="InterPro" id="IPR003018">
    <property type="entry name" value="GAF"/>
</dbReference>
<comment type="caution">
    <text evidence="4">The sequence shown here is derived from an EMBL/GenBank/DDBJ whole genome shotgun (WGS) entry which is preliminary data.</text>
</comment>
<keyword evidence="5" id="KW-1185">Reference proteome</keyword>
<dbReference type="Gene3D" id="3.30.450.40">
    <property type="match status" value="1"/>
</dbReference>
<evidence type="ECO:0000259" key="3">
    <source>
        <dbReference type="PROSITE" id="PS50921"/>
    </source>
</evidence>
<name>A0A917L9F9_9ACTN</name>
<organism evidence="4 5">
    <name type="scientific">Streptomyces lacrimifluminis</name>
    <dbReference type="NCBI Taxonomy" id="1500077"/>
    <lineage>
        <taxon>Bacteria</taxon>
        <taxon>Bacillati</taxon>
        <taxon>Actinomycetota</taxon>
        <taxon>Actinomycetes</taxon>
        <taxon>Kitasatosporales</taxon>
        <taxon>Streptomycetaceae</taxon>
        <taxon>Streptomyces</taxon>
    </lineage>
</organism>
<proteinExistence type="predicted"/>
<keyword evidence="1" id="KW-0805">Transcription regulation</keyword>
<dbReference type="InterPro" id="IPR036388">
    <property type="entry name" value="WH-like_DNA-bd_sf"/>
</dbReference>
<evidence type="ECO:0000256" key="1">
    <source>
        <dbReference type="ARBA" id="ARBA00023015"/>
    </source>
</evidence>
<feature type="domain" description="ANTAR" evidence="3">
    <location>
        <begin position="184"/>
        <end position="245"/>
    </location>
</feature>
<dbReference type="PROSITE" id="PS50921">
    <property type="entry name" value="ANTAR"/>
    <property type="match status" value="1"/>
</dbReference>
<dbReference type="InterPro" id="IPR005561">
    <property type="entry name" value="ANTAR"/>
</dbReference>
<reference evidence="4" key="1">
    <citation type="journal article" date="2014" name="Int. J. Syst. Evol. Microbiol.">
        <title>Complete genome sequence of Corynebacterium casei LMG S-19264T (=DSM 44701T), isolated from a smear-ripened cheese.</title>
        <authorList>
            <consortium name="US DOE Joint Genome Institute (JGI-PGF)"/>
            <person name="Walter F."/>
            <person name="Albersmeier A."/>
            <person name="Kalinowski J."/>
            <person name="Ruckert C."/>
        </authorList>
    </citation>
    <scope>NUCLEOTIDE SEQUENCE</scope>
    <source>
        <strain evidence="4">CGMCC 4.7272</strain>
    </source>
</reference>
<accession>A0A917L9F9</accession>
<evidence type="ECO:0000313" key="5">
    <source>
        <dbReference type="Proteomes" id="UP000625682"/>
    </source>
</evidence>
<protein>
    <submittedName>
        <fullName evidence="4">GAF domain-containing protein</fullName>
    </submittedName>
</protein>
<dbReference type="Gene3D" id="1.10.10.10">
    <property type="entry name" value="Winged helix-like DNA-binding domain superfamily/Winged helix DNA-binding domain"/>
    <property type="match status" value="1"/>
</dbReference>
<sequence>MVDDDEFGSGDAEQETRARRARITRELVENVRGLPPAEVPDALCRACVKLLPDVSGLSVSVQGNGADSGVVLCASDDVAAQLAEIQYTLGEGPGTEAVRLRAPVFATDLTRPPDARRWPLFSVQATKAGAQAVFSVPLAGAGRPLGTLDLYRDTVGSLSKDHVRTSLLVADAVTLAVTALDHSFTDPQGVVTWLEGVESDRDEIHQATGMIMVQLGVTAEEAVLRIRARAFAQGSTSTEIARAVIDRTLDMRRE</sequence>
<dbReference type="Pfam" id="PF13185">
    <property type="entry name" value="GAF_2"/>
    <property type="match status" value="1"/>
</dbReference>
<dbReference type="Proteomes" id="UP000625682">
    <property type="component" value="Unassembled WGS sequence"/>
</dbReference>
<dbReference type="AlphaFoldDB" id="A0A917L9F9"/>
<dbReference type="SMART" id="SM01012">
    <property type="entry name" value="ANTAR"/>
    <property type="match status" value="1"/>
</dbReference>
<keyword evidence="2" id="KW-0804">Transcription</keyword>
<dbReference type="SUPFAM" id="SSF55781">
    <property type="entry name" value="GAF domain-like"/>
    <property type="match status" value="1"/>
</dbReference>